<keyword evidence="7" id="KW-0479">Metal-binding</keyword>
<dbReference type="Pfam" id="PF13246">
    <property type="entry name" value="Cation_ATPase"/>
    <property type="match status" value="1"/>
</dbReference>
<dbReference type="Gene3D" id="1.20.1110.10">
    <property type="entry name" value="Calcium-transporting ATPase, transmembrane domain"/>
    <property type="match status" value="1"/>
</dbReference>
<dbReference type="SFLD" id="SFLDF00027">
    <property type="entry name" value="p-type_atpase"/>
    <property type="match status" value="1"/>
</dbReference>
<dbReference type="Gene3D" id="3.40.1110.10">
    <property type="entry name" value="Calcium-transporting ATPase, cytoplasmic domain N"/>
    <property type="match status" value="1"/>
</dbReference>
<evidence type="ECO:0000256" key="5">
    <source>
        <dbReference type="ARBA" id="ARBA00022475"/>
    </source>
</evidence>
<dbReference type="PANTHER" id="PTHR43294">
    <property type="entry name" value="SODIUM/POTASSIUM-TRANSPORTING ATPASE SUBUNIT ALPHA"/>
    <property type="match status" value="1"/>
</dbReference>
<dbReference type="InterPro" id="IPR004014">
    <property type="entry name" value="ATPase_P-typ_cation-transptr_N"/>
</dbReference>
<evidence type="ECO:0000256" key="6">
    <source>
        <dbReference type="ARBA" id="ARBA00022692"/>
    </source>
</evidence>
<sequence>MENYHSHDVKSIIEKLKSGKNGLSSIEAEKRLQKNGLNEIPKEKTLGAFKIFISQFNNSLVYILLFAGALSLFLGERVDAGVIFSAVFINVIIGFFQENKASQAIAKLRQLVEHKAFVLRDGQEKMVLSAEVVIGDILIIKAGNRIAADARIIESADLEINESGLTGESLPASKNIKIVFANAVLADRGNMVYAGTLVVRGQGRAIVCATGRNTEIGKIAALVNETKEEKTPLQLRLGSFSRTLGLIFSLICILIVVAGLAQGRPLLTMIETGVAVGVASIPEGLTVAVTFILALGMQRILKKKALTRKLVSAETLGSVTVICTDKTGTLTEGKMQVAHIVIGEKEFEMATLGSRQEEKEAAAVSLALQSAAMCNDAFVENPNDELSAWRFIGSGTETALLSAAIQAGVRKEELLKIEPKIGEMPFDSEKKYMLSLHEGQDGDFVLYEKGAPERLLEKSSEFYHLGDVKKLSKEEKHKLIGTYEKLTARGLRVIGVAIRNLPNKEYSDYCEKGNINWEAINREMTFIGFIAIKDPLRPEAKETIRQCIEAGIRPIMITGDHKLTAKAIASEIGLKVKTENIITGEALDAIDDDKLFHLVSEIDVYARVSPHHKLRIVKALRARGEVVAMTGDGINDSPALKASDIGIALGTGTDIAKETADLVLLDDNFSTIVSAIKQGRIIFKNIRKVITFLVSDSFSEMILIVGSILFNTPLAILPAQILWINIINDSLPHFSLAFENEHGTIMKEKPLLKNEPLLNVEMKKIIFNVGIIRDVLIFGLFFLLWTYSNGSLESQAYLRTLMFAILGIKSLMTIFSLRSFNTRIWKINHLENPYLLVAVSASFCFMLLGIYWHPLQTILSTVDLDMFGWLTAFGIGLLSIALIEIVKTKHIIKIKKERIRHLNSNIEL</sequence>
<dbReference type="InterPro" id="IPR023299">
    <property type="entry name" value="ATPase_P-typ_cyto_dom_N"/>
</dbReference>
<dbReference type="SUPFAM" id="SSF81665">
    <property type="entry name" value="Calcium ATPase, transmembrane domain M"/>
    <property type="match status" value="1"/>
</dbReference>
<name>A0A0G0K660_9BACT</name>
<feature type="transmembrane region" description="Helical" evidence="17">
    <location>
        <begin position="80"/>
        <end position="97"/>
    </location>
</feature>
<dbReference type="SFLD" id="SFLDG00002">
    <property type="entry name" value="C1.7:_P-type_atpase_like"/>
    <property type="match status" value="1"/>
</dbReference>
<keyword evidence="14" id="KW-0406">Ion transport</keyword>
<dbReference type="SUPFAM" id="SSF81653">
    <property type="entry name" value="Calcium ATPase, transduction domain A"/>
    <property type="match status" value="1"/>
</dbReference>
<gene>
    <name evidence="19" type="ORF">US91_C0002G0044</name>
</gene>
<dbReference type="GO" id="GO:0005524">
    <property type="term" value="F:ATP binding"/>
    <property type="evidence" value="ECO:0007669"/>
    <property type="project" value="UniProtKB-KW"/>
</dbReference>
<evidence type="ECO:0000256" key="10">
    <source>
        <dbReference type="ARBA" id="ARBA00022840"/>
    </source>
</evidence>
<keyword evidence="6 17" id="KW-0812">Transmembrane</keyword>
<evidence type="ECO:0000259" key="18">
    <source>
        <dbReference type="SMART" id="SM00831"/>
    </source>
</evidence>
<dbReference type="InterPro" id="IPR059000">
    <property type="entry name" value="ATPase_P-type_domA"/>
</dbReference>
<keyword evidence="9" id="KW-0187">Copper transport</keyword>
<dbReference type="GO" id="GO:0005391">
    <property type="term" value="F:P-type sodium:potassium-exchanging transporter activity"/>
    <property type="evidence" value="ECO:0007669"/>
    <property type="project" value="TreeGrafter"/>
</dbReference>
<keyword evidence="13" id="KW-0186">Copper</keyword>
<keyword evidence="4" id="KW-0813">Transport</keyword>
<evidence type="ECO:0000256" key="14">
    <source>
        <dbReference type="ARBA" id="ARBA00023065"/>
    </source>
</evidence>
<dbReference type="Proteomes" id="UP000034022">
    <property type="component" value="Unassembled WGS sequence"/>
</dbReference>
<evidence type="ECO:0000256" key="15">
    <source>
        <dbReference type="ARBA" id="ARBA00023136"/>
    </source>
</evidence>
<dbReference type="Gene3D" id="3.40.50.1000">
    <property type="entry name" value="HAD superfamily/HAD-like"/>
    <property type="match status" value="1"/>
</dbReference>
<dbReference type="InterPro" id="IPR023298">
    <property type="entry name" value="ATPase_P-typ_TM_dom_sf"/>
</dbReference>
<evidence type="ECO:0000256" key="1">
    <source>
        <dbReference type="ARBA" id="ARBA00004651"/>
    </source>
</evidence>
<evidence type="ECO:0000256" key="12">
    <source>
        <dbReference type="ARBA" id="ARBA00022989"/>
    </source>
</evidence>
<evidence type="ECO:0000313" key="19">
    <source>
        <dbReference type="EMBL" id="KKQ70965.1"/>
    </source>
</evidence>
<keyword evidence="10" id="KW-0067">ATP-binding</keyword>
<dbReference type="PROSITE" id="PS00154">
    <property type="entry name" value="ATPASE_E1_E2"/>
    <property type="match status" value="1"/>
</dbReference>
<dbReference type="InterPro" id="IPR001757">
    <property type="entry name" value="P_typ_ATPase"/>
</dbReference>
<dbReference type="EC" id="7.2.2.8" evidence="3"/>
<dbReference type="GO" id="GO:1990573">
    <property type="term" value="P:potassium ion import across plasma membrane"/>
    <property type="evidence" value="ECO:0007669"/>
    <property type="project" value="TreeGrafter"/>
</dbReference>
<dbReference type="GO" id="GO:0005886">
    <property type="term" value="C:plasma membrane"/>
    <property type="evidence" value="ECO:0007669"/>
    <property type="project" value="UniProtKB-SubCell"/>
</dbReference>
<dbReference type="PRINTS" id="PR00119">
    <property type="entry name" value="CATATPASE"/>
</dbReference>
<comment type="caution">
    <text evidence="19">The sequence shown here is derived from an EMBL/GenBank/DDBJ whole genome shotgun (WGS) entry which is preliminary data.</text>
</comment>
<keyword evidence="12 17" id="KW-1133">Transmembrane helix</keyword>
<protein>
    <recommendedName>
        <fullName evidence="3">P-type Cu(+) transporter</fullName>
        <ecNumber evidence="3">7.2.2.8</ecNumber>
    </recommendedName>
</protein>
<dbReference type="GO" id="GO:0016887">
    <property type="term" value="F:ATP hydrolysis activity"/>
    <property type="evidence" value="ECO:0007669"/>
    <property type="project" value="InterPro"/>
</dbReference>
<feature type="transmembrane region" description="Helical" evidence="17">
    <location>
        <begin position="273"/>
        <end position="295"/>
    </location>
</feature>
<dbReference type="FunFam" id="3.40.50.1000:FF:000144">
    <property type="entry name" value="copper-transporting ATPase 1 isoform X2"/>
    <property type="match status" value="1"/>
</dbReference>
<dbReference type="SUPFAM" id="SSF81660">
    <property type="entry name" value="Metal cation-transporting ATPase, ATP-binding domain N"/>
    <property type="match status" value="1"/>
</dbReference>
<feature type="transmembrane region" description="Helical" evidence="17">
    <location>
        <begin position="243"/>
        <end position="261"/>
    </location>
</feature>
<dbReference type="PANTHER" id="PTHR43294:SF21">
    <property type="entry name" value="CATION TRANSPORTING ATPASE"/>
    <property type="match status" value="1"/>
</dbReference>
<dbReference type="InterPro" id="IPR018303">
    <property type="entry name" value="ATPase_P-typ_P_site"/>
</dbReference>
<dbReference type="SUPFAM" id="SSF56784">
    <property type="entry name" value="HAD-like"/>
    <property type="match status" value="1"/>
</dbReference>
<keyword evidence="15 17" id="KW-0472">Membrane</keyword>
<evidence type="ECO:0000256" key="3">
    <source>
        <dbReference type="ARBA" id="ARBA00012517"/>
    </source>
</evidence>
<feature type="transmembrane region" description="Helical" evidence="17">
    <location>
        <begin position="765"/>
        <end position="785"/>
    </location>
</feature>
<evidence type="ECO:0000256" key="13">
    <source>
        <dbReference type="ARBA" id="ARBA00023008"/>
    </source>
</evidence>
<comment type="similarity">
    <text evidence="2">Belongs to the cation transport ATPase (P-type) (TC 3.A.3) family. Type IIA subfamily.</text>
</comment>
<dbReference type="Gene3D" id="2.70.150.10">
    <property type="entry name" value="Calcium-transporting ATPase, cytoplasmic transduction domain A"/>
    <property type="match status" value="1"/>
</dbReference>
<evidence type="ECO:0000256" key="2">
    <source>
        <dbReference type="ARBA" id="ARBA00005675"/>
    </source>
</evidence>
<evidence type="ECO:0000313" key="20">
    <source>
        <dbReference type="Proteomes" id="UP000034022"/>
    </source>
</evidence>
<reference evidence="19 20" key="1">
    <citation type="journal article" date="2015" name="Nature">
        <title>rRNA introns, odd ribosomes, and small enigmatic genomes across a large radiation of phyla.</title>
        <authorList>
            <person name="Brown C.T."/>
            <person name="Hug L.A."/>
            <person name="Thomas B.C."/>
            <person name="Sharon I."/>
            <person name="Castelle C.J."/>
            <person name="Singh A."/>
            <person name="Wilkins M.J."/>
            <person name="Williams K.H."/>
            <person name="Banfield J.F."/>
        </authorList>
    </citation>
    <scope>NUCLEOTIDE SEQUENCE [LARGE SCALE GENOMIC DNA]</scope>
</reference>
<dbReference type="GO" id="GO:1902600">
    <property type="term" value="P:proton transmembrane transport"/>
    <property type="evidence" value="ECO:0007669"/>
    <property type="project" value="TreeGrafter"/>
</dbReference>
<dbReference type="SMART" id="SM00831">
    <property type="entry name" value="Cation_ATPase_N"/>
    <property type="match status" value="1"/>
</dbReference>
<keyword evidence="11" id="KW-1278">Translocase</keyword>
<feature type="transmembrane region" description="Helical" evidence="17">
    <location>
        <begin position="56"/>
        <end position="74"/>
    </location>
</feature>
<organism evidence="19 20">
    <name type="scientific">Candidatus Falkowbacteria bacterium GW2011_GWE1_38_31</name>
    <dbReference type="NCBI Taxonomy" id="1618638"/>
    <lineage>
        <taxon>Bacteria</taxon>
        <taxon>Candidatus Falkowiibacteriota</taxon>
    </lineage>
</organism>
<evidence type="ECO:0000256" key="7">
    <source>
        <dbReference type="ARBA" id="ARBA00022723"/>
    </source>
</evidence>
<evidence type="ECO:0000256" key="17">
    <source>
        <dbReference type="SAM" id="Phobius"/>
    </source>
</evidence>
<evidence type="ECO:0000256" key="4">
    <source>
        <dbReference type="ARBA" id="ARBA00022448"/>
    </source>
</evidence>
<dbReference type="PRINTS" id="PR00120">
    <property type="entry name" value="HATPASE"/>
</dbReference>
<feature type="transmembrane region" description="Helical" evidence="17">
    <location>
        <begin position="832"/>
        <end position="854"/>
    </location>
</feature>
<dbReference type="InterPro" id="IPR008250">
    <property type="entry name" value="ATPase_P-typ_transduc_dom_A_sf"/>
</dbReference>
<dbReference type="EMBL" id="LBUU01000002">
    <property type="protein sequence ID" value="KKQ70965.1"/>
    <property type="molecule type" value="Genomic_DNA"/>
</dbReference>
<comment type="catalytic activity">
    <reaction evidence="16">
        <text>Cu(+)(in) + ATP + H2O = Cu(+)(out) + ADP + phosphate + H(+)</text>
        <dbReference type="Rhea" id="RHEA:25792"/>
        <dbReference type="ChEBI" id="CHEBI:15377"/>
        <dbReference type="ChEBI" id="CHEBI:15378"/>
        <dbReference type="ChEBI" id="CHEBI:30616"/>
        <dbReference type="ChEBI" id="CHEBI:43474"/>
        <dbReference type="ChEBI" id="CHEBI:49552"/>
        <dbReference type="ChEBI" id="CHEBI:456216"/>
        <dbReference type="EC" id="7.2.2.8"/>
    </reaction>
</comment>
<evidence type="ECO:0000256" key="16">
    <source>
        <dbReference type="ARBA" id="ARBA00049289"/>
    </source>
</evidence>
<dbReference type="AlphaFoldDB" id="A0A0G0K660"/>
<dbReference type="GO" id="GO:0036376">
    <property type="term" value="P:sodium ion export across plasma membrane"/>
    <property type="evidence" value="ECO:0007669"/>
    <property type="project" value="TreeGrafter"/>
</dbReference>
<dbReference type="Pfam" id="PF00690">
    <property type="entry name" value="Cation_ATPase_N"/>
    <property type="match status" value="1"/>
</dbReference>
<evidence type="ECO:0000256" key="8">
    <source>
        <dbReference type="ARBA" id="ARBA00022741"/>
    </source>
</evidence>
<dbReference type="GO" id="GO:0030007">
    <property type="term" value="P:intracellular potassium ion homeostasis"/>
    <property type="evidence" value="ECO:0007669"/>
    <property type="project" value="TreeGrafter"/>
</dbReference>
<evidence type="ECO:0000256" key="11">
    <source>
        <dbReference type="ARBA" id="ARBA00022967"/>
    </source>
</evidence>
<dbReference type="SFLD" id="SFLDS00003">
    <property type="entry name" value="Haloacid_Dehalogenase"/>
    <property type="match status" value="1"/>
</dbReference>
<keyword evidence="8" id="KW-0547">Nucleotide-binding</keyword>
<dbReference type="Pfam" id="PF00689">
    <property type="entry name" value="Cation_ATPase_C"/>
    <property type="match status" value="1"/>
</dbReference>
<dbReference type="InterPro" id="IPR036412">
    <property type="entry name" value="HAD-like_sf"/>
</dbReference>
<dbReference type="Pfam" id="PF08282">
    <property type="entry name" value="Hydrolase_3"/>
    <property type="match status" value="1"/>
</dbReference>
<evidence type="ECO:0000256" key="9">
    <source>
        <dbReference type="ARBA" id="ARBA00022796"/>
    </source>
</evidence>
<dbReference type="InterPro" id="IPR044492">
    <property type="entry name" value="P_typ_ATPase_HD_dom"/>
</dbReference>
<dbReference type="GO" id="GO:0140581">
    <property type="term" value="F:P-type monovalent copper transporter activity"/>
    <property type="evidence" value="ECO:0007669"/>
    <property type="project" value="UniProtKB-EC"/>
</dbReference>
<accession>A0A0G0K660</accession>
<keyword evidence="5" id="KW-1003">Cell membrane</keyword>
<feature type="transmembrane region" description="Helical" evidence="17">
    <location>
        <begin position="866"/>
        <end position="886"/>
    </location>
</feature>
<feature type="transmembrane region" description="Helical" evidence="17">
    <location>
        <begin position="797"/>
        <end position="820"/>
    </location>
</feature>
<dbReference type="GO" id="GO:0006883">
    <property type="term" value="P:intracellular sodium ion homeostasis"/>
    <property type="evidence" value="ECO:0007669"/>
    <property type="project" value="TreeGrafter"/>
</dbReference>
<feature type="domain" description="Cation-transporting P-type ATPase N-terminal" evidence="18">
    <location>
        <begin position="3"/>
        <end position="76"/>
    </location>
</feature>
<dbReference type="InterPro" id="IPR050510">
    <property type="entry name" value="Cation_transp_ATPase_P-type"/>
</dbReference>
<dbReference type="NCBIfam" id="TIGR01494">
    <property type="entry name" value="ATPase_P-type"/>
    <property type="match status" value="2"/>
</dbReference>
<dbReference type="InterPro" id="IPR023214">
    <property type="entry name" value="HAD_sf"/>
</dbReference>
<proteinExistence type="inferred from homology"/>
<dbReference type="GO" id="GO:0046872">
    <property type="term" value="F:metal ion binding"/>
    <property type="evidence" value="ECO:0007669"/>
    <property type="project" value="UniProtKB-KW"/>
</dbReference>
<dbReference type="InterPro" id="IPR006068">
    <property type="entry name" value="ATPase_P-typ_cation-transptr_C"/>
</dbReference>
<comment type="subcellular location">
    <subcellularLocation>
        <location evidence="1">Cell membrane</location>
        <topology evidence="1">Multi-pass membrane protein</topology>
    </subcellularLocation>
</comment>
<dbReference type="Pfam" id="PF00122">
    <property type="entry name" value="E1-E2_ATPase"/>
    <property type="match status" value="1"/>
</dbReference>